<keyword evidence="7" id="KW-0677">Repeat</keyword>
<dbReference type="Pfam" id="PF08263">
    <property type="entry name" value="LRRNT_2"/>
    <property type="match status" value="1"/>
</dbReference>
<evidence type="ECO:0000256" key="10">
    <source>
        <dbReference type="ARBA" id="ARBA00023170"/>
    </source>
</evidence>
<evidence type="ECO:0000256" key="9">
    <source>
        <dbReference type="ARBA" id="ARBA00023136"/>
    </source>
</evidence>
<feature type="domain" description="Leucine-rich repeat-containing N-terminal plant-type" evidence="13">
    <location>
        <begin position="1"/>
        <end position="39"/>
    </location>
</feature>
<feature type="non-terminal residue" evidence="15">
    <location>
        <position position="1"/>
    </location>
</feature>
<dbReference type="Gene3D" id="3.80.10.10">
    <property type="entry name" value="Ribonuclease Inhibitor"/>
    <property type="match status" value="4"/>
</dbReference>
<dbReference type="Pfam" id="PF00560">
    <property type="entry name" value="LRR_1"/>
    <property type="match status" value="8"/>
</dbReference>
<dbReference type="EMBL" id="JXTB01000131">
    <property type="protein sequence ID" value="PON60417.1"/>
    <property type="molecule type" value="Genomic_DNA"/>
</dbReference>
<dbReference type="PRINTS" id="PR00019">
    <property type="entry name" value="LEURICHRPT"/>
</dbReference>
<dbReference type="Pfam" id="PF23598">
    <property type="entry name" value="LRR_14"/>
    <property type="match status" value="1"/>
</dbReference>
<dbReference type="FunFam" id="3.80.10.10:FF:000383">
    <property type="entry name" value="Leucine-rich repeat receptor protein kinase EMS1"/>
    <property type="match status" value="1"/>
</dbReference>
<keyword evidence="16" id="KW-1185">Reference proteome</keyword>
<evidence type="ECO:0000256" key="11">
    <source>
        <dbReference type="ARBA" id="ARBA00023180"/>
    </source>
</evidence>
<gene>
    <name evidence="15" type="ORF">PanWU01x14_154030</name>
</gene>
<dbReference type="SUPFAM" id="SSF52058">
    <property type="entry name" value="L domain-like"/>
    <property type="match status" value="2"/>
</dbReference>
<keyword evidence="9 12" id="KW-0472">Membrane</keyword>
<sequence>EKQALLSFKRDLVDHSNNLVSWNVSEEEDCCKWAGIVCNSITGHVSELRLKNGSLTGKINPSLLNLTNLSHLDLSSNDFGGINIPSFMGSLVSLKYLNLTNGGFKGMIPHQLGNLSRLSYFGIGNSLYNDYLYADNLHWLSGLSSLKFLDMNYVDLSEASGHWLLAINTLPSLLELSLSSCNLLDIRFPSQNNLTSLERLDLSVNNLELRGPILCTFLNNMSFLKYLDLSFNYINSTIPSCLYSFPSLKHLSLSENSLHGVISSSIANLTSIVSLDLSFNHLGGEIPPSMGNLCNLEAIDLRYNYFNGKISKAFESLSGCLSNRLKSLSLGGYWESSGNGFTGQISDEIGEFKNLVYLSLQGNKIYGPIPNSIFANLVSLKSLFMGYNNLSGSFPQNLGSLTNLESLDISYNQLNGFLPKSLGSLSNLEFLDISSNHFEGIVSEAHFANLTKLTYLAASRNQLSLKVSPYWIPPFQLEHIELRFWNLGPHFPMWLRSQKNLFTIDLSNTGISDVIPYWFWNLSNDGVIDLSRNQIHGKIPDLHHHVNGFSAIYLSSNKLNGPLPRIPAIVNELDLSNNSFSGDLSFFLCDPNLKTNQSELQTLNLQDNLLSGTIPDCWMYWPLLTVIYLGNNNLTGEIPSSMGSLYGLLSLGLGNNSLGGETPKPLQNCSFLMALNLGMNKFVGTIPKWIGSLLHLDILVLHSNNLIGHVPIELCALSKLQILDIGNNNLSGTIPKCFKNFTAMTSKSQQFESSYVYNANYLEDSRESAILVIKGRENKYDTILALISILDLSSNNLHGEIPKELTSLQALQSLNLSGNYLSGRIPDKIGSITELEALDLSMNQLSGNVPPGMSSLTFLNYLNLSYNNLTGEIPTSTQLQSLEASSFIGNQLCGPPLPISCTPPEAGATGTEHDGAERASDEDEYWFRLGIGMGFGVGFLGVITPLLVCTFWRRAYFWFIQEYLWYNILDRYIEVKYMIRNSFAQTSVMANVTS</sequence>
<dbReference type="PANTHER" id="PTHR48063:SF98">
    <property type="entry name" value="LRR RECEPTOR-LIKE SERINE_THREONINE-PROTEIN KINASE FLS2"/>
    <property type="match status" value="1"/>
</dbReference>
<evidence type="ECO:0000256" key="7">
    <source>
        <dbReference type="ARBA" id="ARBA00022737"/>
    </source>
</evidence>
<keyword evidence="5 12" id="KW-0812">Transmembrane</keyword>
<comment type="caution">
    <text evidence="15">The sequence shown here is derived from an EMBL/GenBank/DDBJ whole genome shotgun (WGS) entry which is preliminary data.</text>
</comment>
<dbReference type="SMART" id="SM00365">
    <property type="entry name" value="LRR_SD22"/>
    <property type="match status" value="5"/>
</dbReference>
<organism evidence="15 16">
    <name type="scientific">Parasponia andersonii</name>
    <name type="common">Sponia andersonii</name>
    <dbReference type="NCBI Taxonomy" id="3476"/>
    <lineage>
        <taxon>Eukaryota</taxon>
        <taxon>Viridiplantae</taxon>
        <taxon>Streptophyta</taxon>
        <taxon>Embryophyta</taxon>
        <taxon>Tracheophyta</taxon>
        <taxon>Spermatophyta</taxon>
        <taxon>Magnoliopsida</taxon>
        <taxon>eudicotyledons</taxon>
        <taxon>Gunneridae</taxon>
        <taxon>Pentapetalae</taxon>
        <taxon>rosids</taxon>
        <taxon>fabids</taxon>
        <taxon>Rosales</taxon>
        <taxon>Cannabaceae</taxon>
        <taxon>Parasponia</taxon>
    </lineage>
</organism>
<keyword evidence="3" id="KW-1003">Cell membrane</keyword>
<dbReference type="Proteomes" id="UP000237105">
    <property type="component" value="Unassembled WGS sequence"/>
</dbReference>
<keyword evidence="11" id="KW-0325">Glycoprotein</keyword>
<dbReference type="InterPro" id="IPR032675">
    <property type="entry name" value="LRR_dom_sf"/>
</dbReference>
<evidence type="ECO:0000256" key="3">
    <source>
        <dbReference type="ARBA" id="ARBA00022475"/>
    </source>
</evidence>
<evidence type="ECO:0000259" key="13">
    <source>
        <dbReference type="Pfam" id="PF08263"/>
    </source>
</evidence>
<reference evidence="16" key="1">
    <citation type="submission" date="2016-06" db="EMBL/GenBank/DDBJ databases">
        <title>Parallel loss of symbiosis genes in relatives of nitrogen-fixing non-legume Parasponia.</title>
        <authorList>
            <person name="Van Velzen R."/>
            <person name="Holmer R."/>
            <person name="Bu F."/>
            <person name="Rutten L."/>
            <person name="Van Zeijl A."/>
            <person name="Liu W."/>
            <person name="Santuari L."/>
            <person name="Cao Q."/>
            <person name="Sharma T."/>
            <person name="Shen D."/>
            <person name="Roswanjaya Y."/>
            <person name="Wardhani T."/>
            <person name="Kalhor M.S."/>
            <person name="Jansen J."/>
            <person name="Van den Hoogen J."/>
            <person name="Gungor B."/>
            <person name="Hartog M."/>
            <person name="Hontelez J."/>
            <person name="Verver J."/>
            <person name="Yang W.-C."/>
            <person name="Schijlen E."/>
            <person name="Repin R."/>
            <person name="Schilthuizen M."/>
            <person name="Schranz E."/>
            <person name="Heidstra R."/>
            <person name="Miyata K."/>
            <person name="Fedorova E."/>
            <person name="Kohlen W."/>
            <person name="Bisseling T."/>
            <person name="Smit S."/>
            <person name="Geurts R."/>
        </authorList>
    </citation>
    <scope>NUCLEOTIDE SEQUENCE [LARGE SCALE GENOMIC DNA]</scope>
    <source>
        <strain evidence="16">cv. WU1-14</strain>
    </source>
</reference>
<evidence type="ECO:0000256" key="12">
    <source>
        <dbReference type="SAM" id="Phobius"/>
    </source>
</evidence>
<evidence type="ECO:0000256" key="2">
    <source>
        <dbReference type="ARBA" id="ARBA00009592"/>
    </source>
</evidence>
<dbReference type="InterPro" id="IPR003591">
    <property type="entry name" value="Leu-rich_rpt_typical-subtyp"/>
</dbReference>
<evidence type="ECO:0000256" key="5">
    <source>
        <dbReference type="ARBA" id="ARBA00022692"/>
    </source>
</evidence>
<dbReference type="AlphaFoldDB" id="A0A2P5CH97"/>
<dbReference type="PROSITE" id="PS51450">
    <property type="entry name" value="LRR"/>
    <property type="match status" value="1"/>
</dbReference>
<name>A0A2P5CH97_PARAD</name>
<dbReference type="GO" id="GO:0005886">
    <property type="term" value="C:plasma membrane"/>
    <property type="evidence" value="ECO:0007669"/>
    <property type="project" value="UniProtKB-SubCell"/>
</dbReference>
<evidence type="ECO:0000256" key="8">
    <source>
        <dbReference type="ARBA" id="ARBA00022989"/>
    </source>
</evidence>
<comment type="subcellular location">
    <subcellularLocation>
        <location evidence="1">Cell membrane</location>
        <topology evidence="1">Single-pass type I membrane protein</topology>
    </subcellularLocation>
</comment>
<proteinExistence type="inferred from homology"/>
<dbReference type="SMART" id="SM00369">
    <property type="entry name" value="LRR_TYP"/>
    <property type="match status" value="10"/>
</dbReference>
<protein>
    <submittedName>
        <fullName evidence="15">Leucine-rich repeat domain containing protein</fullName>
    </submittedName>
</protein>
<evidence type="ECO:0000313" key="16">
    <source>
        <dbReference type="Proteomes" id="UP000237105"/>
    </source>
</evidence>
<accession>A0A2P5CH97</accession>
<evidence type="ECO:0000313" key="15">
    <source>
        <dbReference type="EMBL" id="PON60417.1"/>
    </source>
</evidence>
<dbReference type="Pfam" id="PF13855">
    <property type="entry name" value="LRR_8"/>
    <property type="match status" value="1"/>
</dbReference>
<comment type="similarity">
    <text evidence="2">Belongs to the RLP family.</text>
</comment>
<dbReference type="InterPro" id="IPR055414">
    <property type="entry name" value="LRR_R13L4/SHOC2-like"/>
</dbReference>
<evidence type="ECO:0000256" key="4">
    <source>
        <dbReference type="ARBA" id="ARBA00022614"/>
    </source>
</evidence>
<evidence type="ECO:0000259" key="14">
    <source>
        <dbReference type="Pfam" id="PF23598"/>
    </source>
</evidence>
<keyword evidence="6" id="KW-0732">Signal</keyword>
<evidence type="ECO:0000256" key="1">
    <source>
        <dbReference type="ARBA" id="ARBA00004251"/>
    </source>
</evidence>
<dbReference type="InterPro" id="IPR046956">
    <property type="entry name" value="RLP23-like"/>
</dbReference>
<keyword evidence="8 12" id="KW-1133">Transmembrane helix</keyword>
<dbReference type="SUPFAM" id="SSF52047">
    <property type="entry name" value="RNI-like"/>
    <property type="match status" value="1"/>
</dbReference>
<dbReference type="InterPro" id="IPR001611">
    <property type="entry name" value="Leu-rich_rpt"/>
</dbReference>
<dbReference type="FunFam" id="3.80.10.10:FF:001347">
    <property type="entry name" value="LRR receptor-like serine/threonine-protein kinase GSO2"/>
    <property type="match status" value="1"/>
</dbReference>
<dbReference type="FunFam" id="3.80.10.10:FF:000213">
    <property type="entry name" value="Tyrosine-sulfated glycopeptide receptor 1"/>
    <property type="match status" value="1"/>
</dbReference>
<dbReference type="InterPro" id="IPR013210">
    <property type="entry name" value="LRR_N_plant-typ"/>
</dbReference>
<evidence type="ECO:0000256" key="6">
    <source>
        <dbReference type="ARBA" id="ARBA00022729"/>
    </source>
</evidence>
<feature type="transmembrane region" description="Helical" evidence="12">
    <location>
        <begin position="925"/>
        <end position="952"/>
    </location>
</feature>
<dbReference type="PANTHER" id="PTHR48063">
    <property type="entry name" value="LRR RECEPTOR-LIKE KINASE"/>
    <property type="match status" value="1"/>
</dbReference>
<keyword evidence="10" id="KW-0675">Receptor</keyword>
<feature type="domain" description="Disease resistance R13L4/SHOC-2-like LRR" evidence="14">
    <location>
        <begin position="343"/>
        <end position="506"/>
    </location>
</feature>
<dbReference type="OrthoDB" id="1600340at2759"/>
<keyword evidence="4" id="KW-0433">Leucine-rich repeat</keyword>